<dbReference type="Pfam" id="PF17776">
    <property type="entry name" value="NLRC4_HD2"/>
    <property type="match status" value="1"/>
</dbReference>
<evidence type="ECO:0000313" key="8">
    <source>
        <dbReference type="Proteomes" id="UP000700334"/>
    </source>
</evidence>
<name>A0A8J5ZUZ4_GALPY</name>
<dbReference type="PROSITE" id="PS50837">
    <property type="entry name" value="NACHT"/>
    <property type="match status" value="1"/>
</dbReference>
<evidence type="ECO:0000256" key="1">
    <source>
        <dbReference type="ARBA" id="ARBA00008665"/>
    </source>
</evidence>
<proteinExistence type="inferred from homology"/>
<organism evidence="7 8">
    <name type="scientific">Galemys pyrenaicus</name>
    <name type="common">Iberian desman</name>
    <name type="synonym">Pyrenean desman</name>
    <dbReference type="NCBI Taxonomy" id="202257"/>
    <lineage>
        <taxon>Eukaryota</taxon>
        <taxon>Metazoa</taxon>
        <taxon>Chordata</taxon>
        <taxon>Craniata</taxon>
        <taxon>Vertebrata</taxon>
        <taxon>Euteleostomi</taxon>
        <taxon>Mammalia</taxon>
        <taxon>Eutheria</taxon>
        <taxon>Laurasiatheria</taxon>
        <taxon>Eulipotyphla</taxon>
        <taxon>Talpidae</taxon>
        <taxon>Galemys</taxon>
    </lineage>
</organism>
<dbReference type="Gene3D" id="3.80.10.10">
    <property type="entry name" value="Ribonuclease Inhibitor"/>
    <property type="match status" value="2"/>
</dbReference>
<dbReference type="Pfam" id="PF13516">
    <property type="entry name" value="LRR_6"/>
    <property type="match status" value="4"/>
</dbReference>
<dbReference type="AlphaFoldDB" id="A0A8J5ZUZ4"/>
<dbReference type="InterPro" id="IPR050637">
    <property type="entry name" value="NLRP_innate_immun_reg"/>
</dbReference>
<dbReference type="CDD" id="cd02019">
    <property type="entry name" value="NK"/>
    <property type="match status" value="1"/>
</dbReference>
<dbReference type="Pfam" id="PF05729">
    <property type="entry name" value="NACHT"/>
    <property type="match status" value="1"/>
</dbReference>
<evidence type="ECO:0000256" key="5">
    <source>
        <dbReference type="ARBA" id="ARBA00022840"/>
    </source>
</evidence>
<evidence type="ECO:0000259" key="6">
    <source>
        <dbReference type="PROSITE" id="PS50837"/>
    </source>
</evidence>
<dbReference type="GO" id="GO:0050727">
    <property type="term" value="P:regulation of inflammatory response"/>
    <property type="evidence" value="ECO:0007669"/>
    <property type="project" value="TreeGrafter"/>
</dbReference>
<keyword evidence="8" id="KW-1185">Reference proteome</keyword>
<gene>
    <name evidence="7" type="ORF">J0S82_006403</name>
</gene>
<keyword evidence="4" id="KW-0547">Nucleotide-binding</keyword>
<dbReference type="InterPro" id="IPR041267">
    <property type="entry name" value="NLRP_HD2"/>
</dbReference>
<comment type="similarity">
    <text evidence="1">Belongs to the NLRP family.</text>
</comment>
<keyword evidence="3" id="KW-0677">Repeat</keyword>
<accession>A0A8J5ZUZ4</accession>
<dbReference type="OrthoDB" id="120976at2759"/>
<dbReference type="SUPFAM" id="SSF52047">
    <property type="entry name" value="RNI-like"/>
    <property type="match status" value="2"/>
</dbReference>
<dbReference type="SMART" id="SM00368">
    <property type="entry name" value="LRR_RI"/>
    <property type="match status" value="11"/>
</dbReference>
<evidence type="ECO:0000256" key="2">
    <source>
        <dbReference type="ARBA" id="ARBA00022614"/>
    </source>
</evidence>
<dbReference type="InterPro" id="IPR032675">
    <property type="entry name" value="LRR_dom_sf"/>
</dbReference>
<protein>
    <submittedName>
        <fullName evidence="7">NACHT, LRR and PYD domains-containing protein 13</fullName>
    </submittedName>
</protein>
<dbReference type="SUPFAM" id="SSF52540">
    <property type="entry name" value="P-loop containing nucleoside triphosphate hydrolases"/>
    <property type="match status" value="1"/>
</dbReference>
<feature type="domain" description="NACHT" evidence="6">
    <location>
        <begin position="65"/>
        <end position="196"/>
    </location>
</feature>
<comment type="caution">
    <text evidence="7">The sequence shown here is derived from an EMBL/GenBank/DDBJ whole genome shotgun (WGS) entry which is preliminary data.</text>
</comment>
<dbReference type="Gene3D" id="3.40.50.300">
    <property type="entry name" value="P-loop containing nucleotide triphosphate hydrolases"/>
    <property type="match status" value="1"/>
</dbReference>
<keyword evidence="2" id="KW-0433">Leucine-rich repeat</keyword>
<dbReference type="PANTHER" id="PTHR45690:SF16">
    <property type="entry name" value="NACHT, LRR AND PYD DOMAINS-CONTAINING PROTEIN 13"/>
    <property type="match status" value="1"/>
</dbReference>
<dbReference type="GO" id="GO:0005524">
    <property type="term" value="F:ATP binding"/>
    <property type="evidence" value="ECO:0007669"/>
    <property type="project" value="UniProtKB-KW"/>
</dbReference>
<dbReference type="InterPro" id="IPR027417">
    <property type="entry name" value="P-loop_NTPase"/>
</dbReference>
<dbReference type="GO" id="GO:0005737">
    <property type="term" value="C:cytoplasm"/>
    <property type="evidence" value="ECO:0007669"/>
    <property type="project" value="TreeGrafter"/>
</dbReference>
<dbReference type="InterPro" id="IPR007111">
    <property type="entry name" value="NACHT_NTPase"/>
</dbReference>
<dbReference type="Proteomes" id="UP000700334">
    <property type="component" value="Unassembled WGS sequence"/>
</dbReference>
<reference evidence="7" key="1">
    <citation type="journal article" date="2021" name="Evol. Appl.">
        <title>The genome of the Pyrenean desman and the effects of bottlenecks and inbreeding on the genomic landscape of an endangered species.</title>
        <authorList>
            <person name="Escoda L."/>
            <person name="Castresana J."/>
        </authorList>
    </citation>
    <scope>NUCLEOTIDE SEQUENCE</scope>
    <source>
        <strain evidence="7">IBE-C5619</strain>
    </source>
</reference>
<sequence>MATADLTALSPGPANRMHRERLREHVLAMWDQTPWPEGHVHLRSVTELEHEELRAVLAPGGARPRTVVLEGGAGVGKSTVAAKVLLHWAEGLLFPRCFSWACYVGCHALRDAGSTSLAALLARDWPDAQAPVAEFQRHPERLLLVVDGLEELDVPRGANEGAPCWDWHRELPAASLLLRLLRKELLPEATLLVTTRGGRRALLGPLLAQPWFAAARGFAEADQQEYFIRFFGDHRRGRKTLQWLQKHEALGRACSAPLVCWALGSALKWGAARDPHFQLGAQTATGLYAGFLCGVLDADAGLAGQGWPDAWRALCGLAAQGLWLARHTFCPDDLASWGPASPLLDLLARACVLRPVPGCTGCVAFAHHSFQEFLGALFYVLRGAWGAVGPRTKSQEVRELLSGALLGRGAYWAQTALFLFGLLNAERARGLAGVLRCELTPRAADELLEWAEGLAGGLCAHLDAQRLFLCLHEAGDVDVARQALGHLLEAEVAILEHDQLRAAAFCLQRCGRLRKLKLSVRGLLPPTRALRSPPAPGARPVPEELSQWRDVCAVFSSGTVRELELSGSSLAISSMRTLCEELRRPRCRLQKLACRALEPVGLLKELVVVLHGNARLTHLDLSGNNLGVTVSRVLFQTLAHSACSLRCLWCVRLPGRRGGSLCPRRGFTLGAASVSGRLESCRLAPPALRLLFLALSKNGSLSFLSLGDNDLAALGAGAARGPLGGAPEGTPAAGKRPLKELCLERCNLSAAAFRLLATQLTGVQHTTRLCLDLNPLGDDGVQLLCASLVQPECALQRLELRLCQLGTSSCGYLAAALPHNRSLTHLSLGRNRLGDQGVALLCTALGRPGCRLRRLDVSGCAFGQEGCQELARALGCNRSLDSLDAGHNDLRDEGVRLLCEVLRPPDGTLVTLGLESCRLTPAGCQHLASALRSSRSLVGLNLLGNDLQPEGVHWLWKALARPTSKLQKLGLDRALCQAVEKDLAELQEKGSGLRVRSRWDFDAAEDKWWWPAHR</sequence>
<dbReference type="InterPro" id="IPR001611">
    <property type="entry name" value="Leu-rich_rpt"/>
</dbReference>
<evidence type="ECO:0000313" key="7">
    <source>
        <dbReference type="EMBL" id="KAG8510164.1"/>
    </source>
</evidence>
<evidence type="ECO:0000256" key="4">
    <source>
        <dbReference type="ARBA" id="ARBA00022741"/>
    </source>
</evidence>
<evidence type="ECO:0000256" key="3">
    <source>
        <dbReference type="ARBA" id="ARBA00022737"/>
    </source>
</evidence>
<dbReference type="PANTHER" id="PTHR45690">
    <property type="entry name" value="NACHT, LRR AND PYD DOMAINS-CONTAINING PROTEIN 12"/>
    <property type="match status" value="1"/>
</dbReference>
<dbReference type="EMBL" id="JAGFMF010011892">
    <property type="protein sequence ID" value="KAG8510164.1"/>
    <property type="molecule type" value="Genomic_DNA"/>
</dbReference>
<keyword evidence="5" id="KW-0067">ATP-binding</keyword>